<reference evidence="1 2" key="1">
    <citation type="submission" date="2018-10" db="EMBL/GenBank/DDBJ databases">
        <title>Comparative analysis of microorganisms from saline springs in Andes Mountain Range, Colombia.</title>
        <authorList>
            <person name="Rubin E."/>
        </authorList>
    </citation>
    <scope>NUCLEOTIDE SEQUENCE [LARGE SCALE GENOMIC DNA]</scope>
    <source>
        <strain evidence="1 2">USBA 36</strain>
    </source>
</reference>
<name>A0A420WB01_9PROT</name>
<gene>
    <name evidence="1" type="ORF">BCL74_3455</name>
</gene>
<proteinExistence type="predicted"/>
<organism evidence="1 2">
    <name type="scientific">Oceanibaculum indicum</name>
    <dbReference type="NCBI Taxonomy" id="526216"/>
    <lineage>
        <taxon>Bacteria</taxon>
        <taxon>Pseudomonadati</taxon>
        <taxon>Pseudomonadota</taxon>
        <taxon>Alphaproteobacteria</taxon>
        <taxon>Rhodospirillales</taxon>
        <taxon>Oceanibaculaceae</taxon>
        <taxon>Oceanibaculum</taxon>
    </lineage>
</organism>
<evidence type="ECO:0000313" key="2">
    <source>
        <dbReference type="Proteomes" id="UP000277424"/>
    </source>
</evidence>
<accession>A0A420WB01</accession>
<dbReference type="Proteomes" id="UP000277424">
    <property type="component" value="Unassembled WGS sequence"/>
</dbReference>
<dbReference type="AlphaFoldDB" id="A0A420WB01"/>
<dbReference type="RefSeq" id="WP_008943868.1">
    <property type="nucleotide sequence ID" value="NZ_RBIG01000004.1"/>
</dbReference>
<sequence>MAATSNPALALLAKSIADVVGANSELYRDVLRAVESDEYVDIMLAQASFDTLSGEIKREISDRVDDLVAQYLAKGQSVEEMAEALAEDLPDGMA</sequence>
<comment type="caution">
    <text evidence="1">The sequence shown here is derived from an EMBL/GenBank/DDBJ whole genome shotgun (WGS) entry which is preliminary data.</text>
</comment>
<evidence type="ECO:0000313" key="1">
    <source>
        <dbReference type="EMBL" id="RKQ68136.1"/>
    </source>
</evidence>
<protein>
    <submittedName>
        <fullName evidence="1">Uncharacterized protein</fullName>
    </submittedName>
</protein>
<dbReference type="EMBL" id="RBIG01000004">
    <property type="protein sequence ID" value="RKQ68136.1"/>
    <property type="molecule type" value="Genomic_DNA"/>
</dbReference>